<accession>A0AAJ0DCN7</accession>
<feature type="compositionally biased region" description="Polar residues" evidence="2">
    <location>
        <begin position="381"/>
        <end position="403"/>
    </location>
</feature>
<evidence type="ECO:0000256" key="3">
    <source>
        <dbReference type="SAM" id="Phobius"/>
    </source>
</evidence>
<dbReference type="FunFam" id="3.30.40.10:FF:000539">
    <property type="entry name" value="Ring finger domain protein"/>
    <property type="match status" value="1"/>
</dbReference>
<keyword evidence="3" id="KW-0812">Transmembrane</keyword>
<dbReference type="SMART" id="SM00184">
    <property type="entry name" value="RING"/>
    <property type="match status" value="1"/>
</dbReference>
<feature type="region of interest" description="Disordered" evidence="2">
    <location>
        <begin position="84"/>
        <end position="163"/>
    </location>
</feature>
<keyword evidence="1" id="KW-0862">Zinc</keyword>
<organism evidence="5 6">
    <name type="scientific">Extremus antarcticus</name>
    <dbReference type="NCBI Taxonomy" id="702011"/>
    <lineage>
        <taxon>Eukaryota</taxon>
        <taxon>Fungi</taxon>
        <taxon>Dikarya</taxon>
        <taxon>Ascomycota</taxon>
        <taxon>Pezizomycotina</taxon>
        <taxon>Dothideomycetes</taxon>
        <taxon>Dothideomycetidae</taxon>
        <taxon>Mycosphaerellales</taxon>
        <taxon>Extremaceae</taxon>
        <taxon>Extremus</taxon>
    </lineage>
</organism>
<keyword evidence="1" id="KW-0863">Zinc-finger</keyword>
<feature type="compositionally biased region" description="Low complexity" evidence="2">
    <location>
        <begin position="177"/>
        <end position="189"/>
    </location>
</feature>
<feature type="compositionally biased region" description="Low complexity" evidence="2">
    <location>
        <begin position="1"/>
        <end position="24"/>
    </location>
</feature>
<dbReference type="EMBL" id="JAWDJX010000058">
    <property type="protein sequence ID" value="KAK3047657.1"/>
    <property type="molecule type" value="Genomic_DNA"/>
</dbReference>
<dbReference type="Pfam" id="PF13639">
    <property type="entry name" value="zf-RING_2"/>
    <property type="match status" value="1"/>
</dbReference>
<proteinExistence type="predicted"/>
<feature type="region of interest" description="Disordered" evidence="2">
    <location>
        <begin position="175"/>
        <end position="230"/>
    </location>
</feature>
<dbReference type="PANTHER" id="PTHR22765:SF434">
    <property type="entry name" value="GB|AAD18119.1-RELATED"/>
    <property type="match status" value="1"/>
</dbReference>
<name>A0AAJ0DCN7_9PEZI</name>
<keyword evidence="6" id="KW-1185">Reference proteome</keyword>
<evidence type="ECO:0000256" key="2">
    <source>
        <dbReference type="SAM" id="MobiDB-lite"/>
    </source>
</evidence>
<sequence>MSSTTTTASPSPTHTNTGNNHDSSNGGGGPTSSPLLFFVALGFGVVFTNLWIIVGVKYCFRYNARARRAQQMGEAGEIDLATMGQPRHRRRREKKLMSPEEVNERFPQTKYKTWRSSREAEGLPAAGGVTAPATRAGSRAGSIMGETGTIDGGTKHSSETQRPATALEIAQQDHVDAATTTDRPATPDAINGAVDPDRETEKAPDATTPPPNTSILSNGTPSSPPPLNRNASVVTIDEEEDEDDPIRTAAPLEMLAAPGDTCAICLDTLEDDDDVRGLTCGHAFHASCVDPWLTGRRACCPLCKADYYIPKARTDGTIDDGSGGRRGPMMPPQVLMGGRVGFFGRPRILFGGSRGFTQEDALRGGSWAAAPPPRSRRYQDGATQTQDFSAVQGQDSAQANSGWRSRLPSVRMPQFGRRAQTSTGTHGAVEEVGVATPGDLEAGSRR</sequence>
<evidence type="ECO:0000259" key="4">
    <source>
        <dbReference type="PROSITE" id="PS50089"/>
    </source>
</evidence>
<feature type="domain" description="RING-type" evidence="4">
    <location>
        <begin position="262"/>
        <end position="304"/>
    </location>
</feature>
<dbReference type="InterPro" id="IPR013083">
    <property type="entry name" value="Znf_RING/FYVE/PHD"/>
</dbReference>
<keyword evidence="3" id="KW-0472">Membrane</keyword>
<dbReference type="GO" id="GO:0061630">
    <property type="term" value="F:ubiquitin protein ligase activity"/>
    <property type="evidence" value="ECO:0007669"/>
    <property type="project" value="TreeGrafter"/>
</dbReference>
<dbReference type="GO" id="GO:0008270">
    <property type="term" value="F:zinc ion binding"/>
    <property type="evidence" value="ECO:0007669"/>
    <property type="project" value="UniProtKB-KW"/>
</dbReference>
<reference evidence="5" key="1">
    <citation type="submission" date="2023-04" db="EMBL/GenBank/DDBJ databases">
        <title>Black Yeasts Isolated from many extreme environments.</title>
        <authorList>
            <person name="Coleine C."/>
            <person name="Stajich J.E."/>
            <person name="Selbmann L."/>
        </authorList>
    </citation>
    <scope>NUCLEOTIDE SEQUENCE</scope>
    <source>
        <strain evidence="5">CCFEE 5312</strain>
    </source>
</reference>
<dbReference type="PROSITE" id="PS50089">
    <property type="entry name" value="ZF_RING_2"/>
    <property type="match status" value="1"/>
</dbReference>
<evidence type="ECO:0000256" key="1">
    <source>
        <dbReference type="PROSITE-ProRule" id="PRU00175"/>
    </source>
</evidence>
<dbReference type="GO" id="GO:0005737">
    <property type="term" value="C:cytoplasm"/>
    <property type="evidence" value="ECO:0007669"/>
    <property type="project" value="TreeGrafter"/>
</dbReference>
<dbReference type="Proteomes" id="UP001271007">
    <property type="component" value="Unassembled WGS sequence"/>
</dbReference>
<dbReference type="CDD" id="cd16473">
    <property type="entry name" value="RING-H2_RNF103"/>
    <property type="match status" value="1"/>
</dbReference>
<gene>
    <name evidence="5" type="ORF">LTR09_010915</name>
</gene>
<feature type="transmembrane region" description="Helical" evidence="3">
    <location>
        <begin position="35"/>
        <end position="60"/>
    </location>
</feature>
<dbReference type="InterPro" id="IPR051826">
    <property type="entry name" value="E3_ubiquitin-ligase_domain"/>
</dbReference>
<keyword evidence="3" id="KW-1133">Transmembrane helix</keyword>
<feature type="region of interest" description="Disordered" evidence="2">
    <location>
        <begin position="361"/>
        <end position="446"/>
    </location>
</feature>
<feature type="compositionally biased region" description="Basic and acidic residues" evidence="2">
    <location>
        <begin position="195"/>
        <end position="204"/>
    </location>
</feature>
<dbReference type="GO" id="GO:0006511">
    <property type="term" value="P:ubiquitin-dependent protein catabolic process"/>
    <property type="evidence" value="ECO:0007669"/>
    <property type="project" value="TreeGrafter"/>
</dbReference>
<feature type="compositionally biased region" description="Basic and acidic residues" evidence="2">
    <location>
        <begin position="95"/>
        <end position="104"/>
    </location>
</feature>
<comment type="caution">
    <text evidence="5">The sequence shown here is derived from an EMBL/GenBank/DDBJ whole genome shotgun (WGS) entry which is preliminary data.</text>
</comment>
<dbReference type="PANTHER" id="PTHR22765">
    <property type="entry name" value="RING FINGER AND PROTEASE ASSOCIATED DOMAIN-CONTAINING"/>
    <property type="match status" value="1"/>
</dbReference>
<dbReference type="InterPro" id="IPR001841">
    <property type="entry name" value="Znf_RING"/>
</dbReference>
<dbReference type="Gene3D" id="3.30.40.10">
    <property type="entry name" value="Zinc/RING finger domain, C3HC4 (zinc finger)"/>
    <property type="match status" value="1"/>
</dbReference>
<evidence type="ECO:0000313" key="5">
    <source>
        <dbReference type="EMBL" id="KAK3047657.1"/>
    </source>
</evidence>
<dbReference type="SUPFAM" id="SSF57850">
    <property type="entry name" value="RING/U-box"/>
    <property type="match status" value="1"/>
</dbReference>
<dbReference type="AlphaFoldDB" id="A0AAJ0DCN7"/>
<feature type="region of interest" description="Disordered" evidence="2">
    <location>
        <begin position="1"/>
        <end position="29"/>
    </location>
</feature>
<protein>
    <recommendedName>
        <fullName evidence="4">RING-type domain-containing protein</fullName>
    </recommendedName>
</protein>
<keyword evidence="1" id="KW-0479">Metal-binding</keyword>
<evidence type="ECO:0000313" key="6">
    <source>
        <dbReference type="Proteomes" id="UP001271007"/>
    </source>
</evidence>